<keyword evidence="4 7" id="KW-0554">One-carbon metabolism</keyword>
<sequence>MTISLLLAMDRNRGIGVDNKLPWRLPADLAYFKRLTTGHTVLMGRRTYESIGKPLPNRHNVVVTRDRSYRAEGCEIVHDLEEALRRYEGKGGDELFVIGGGEIFNAALPVADKLYITYIDHEFAADTFFPAVDENAWQLVSREPGVKDERNPYDYEFRVYERRID</sequence>
<dbReference type="RefSeq" id="WP_041049647.1">
    <property type="nucleotide sequence ID" value="NZ_JXAK01000042.1"/>
</dbReference>
<proteinExistence type="inferred from homology"/>
<dbReference type="EMBL" id="JXAK01000042">
    <property type="protein sequence ID" value="KIL39163.1"/>
    <property type="molecule type" value="Genomic_DNA"/>
</dbReference>
<gene>
    <name evidence="10" type="ORF">SD70_21675</name>
</gene>
<dbReference type="PANTHER" id="PTHR48069:SF3">
    <property type="entry name" value="DIHYDROFOLATE REDUCTASE"/>
    <property type="match status" value="1"/>
</dbReference>
<accession>A0ABR5ADQ3</accession>
<comment type="caution">
    <text evidence="10">The sequence shown here is derived from an EMBL/GenBank/DDBJ whole genome shotgun (WGS) entry which is preliminary data.</text>
</comment>
<dbReference type="InterPro" id="IPR024072">
    <property type="entry name" value="DHFR-like_dom_sf"/>
</dbReference>
<dbReference type="Gene3D" id="3.40.430.10">
    <property type="entry name" value="Dihydrofolate Reductase, subunit A"/>
    <property type="match status" value="1"/>
</dbReference>
<dbReference type="PROSITE" id="PS00075">
    <property type="entry name" value="DHFR_1"/>
    <property type="match status" value="1"/>
</dbReference>
<protein>
    <recommendedName>
        <fullName evidence="3 7">Dihydrofolate reductase</fullName>
        <ecNumber evidence="3 7">1.5.1.3</ecNumber>
    </recommendedName>
</protein>
<evidence type="ECO:0000256" key="6">
    <source>
        <dbReference type="ARBA" id="ARBA00023002"/>
    </source>
</evidence>
<dbReference type="InterPro" id="IPR017925">
    <property type="entry name" value="DHFR_CS"/>
</dbReference>
<dbReference type="Proteomes" id="UP000031967">
    <property type="component" value="Unassembled WGS sequence"/>
</dbReference>
<evidence type="ECO:0000313" key="11">
    <source>
        <dbReference type="Proteomes" id="UP000031967"/>
    </source>
</evidence>
<evidence type="ECO:0000313" key="10">
    <source>
        <dbReference type="EMBL" id="KIL39163.1"/>
    </source>
</evidence>
<keyword evidence="6 7" id="KW-0560">Oxidoreductase</keyword>
<organism evidence="10 11">
    <name type="scientific">Gordoniibacillus kamchatkensis</name>
    <dbReference type="NCBI Taxonomy" id="1590651"/>
    <lineage>
        <taxon>Bacteria</taxon>
        <taxon>Bacillati</taxon>
        <taxon>Bacillota</taxon>
        <taxon>Bacilli</taxon>
        <taxon>Bacillales</taxon>
        <taxon>Paenibacillaceae</taxon>
        <taxon>Gordoniibacillus</taxon>
    </lineage>
</organism>
<dbReference type="SUPFAM" id="SSF53597">
    <property type="entry name" value="Dihydrofolate reductase-like"/>
    <property type="match status" value="1"/>
</dbReference>
<keyword evidence="11" id="KW-1185">Reference proteome</keyword>
<dbReference type="InterPro" id="IPR001796">
    <property type="entry name" value="DHFR_dom"/>
</dbReference>
<comment type="catalytic activity">
    <reaction evidence="7">
        <text>(6S)-5,6,7,8-tetrahydrofolate + NADP(+) = 7,8-dihydrofolate + NADPH + H(+)</text>
        <dbReference type="Rhea" id="RHEA:15009"/>
        <dbReference type="ChEBI" id="CHEBI:15378"/>
        <dbReference type="ChEBI" id="CHEBI:57451"/>
        <dbReference type="ChEBI" id="CHEBI:57453"/>
        <dbReference type="ChEBI" id="CHEBI:57783"/>
        <dbReference type="ChEBI" id="CHEBI:58349"/>
        <dbReference type="EC" id="1.5.1.3"/>
    </reaction>
</comment>
<keyword evidence="5 7" id="KW-0521">NADP</keyword>
<dbReference type="PROSITE" id="PS51330">
    <property type="entry name" value="DHFR_2"/>
    <property type="match status" value="1"/>
</dbReference>
<feature type="domain" description="DHFR" evidence="9">
    <location>
        <begin position="2"/>
        <end position="162"/>
    </location>
</feature>
<comment type="function">
    <text evidence="7">Key enzyme in folate metabolism. Catalyzes an essential reaction for de novo glycine and purine synthesis, and for DNA precursor synthesis.</text>
</comment>
<dbReference type="Pfam" id="PF00186">
    <property type="entry name" value="DHFR_1"/>
    <property type="match status" value="1"/>
</dbReference>
<comment type="similarity">
    <text evidence="2 7 8">Belongs to the dihydrofolate reductase family.</text>
</comment>
<dbReference type="CDD" id="cd00209">
    <property type="entry name" value="DHFR"/>
    <property type="match status" value="1"/>
</dbReference>
<evidence type="ECO:0000256" key="1">
    <source>
        <dbReference type="ARBA" id="ARBA00004903"/>
    </source>
</evidence>
<dbReference type="EC" id="1.5.1.3" evidence="3 7"/>
<name>A0ABR5ADQ3_9BACL</name>
<evidence type="ECO:0000256" key="3">
    <source>
        <dbReference type="ARBA" id="ARBA00012856"/>
    </source>
</evidence>
<dbReference type="InterPro" id="IPR012259">
    <property type="entry name" value="DHFR"/>
</dbReference>
<evidence type="ECO:0000256" key="2">
    <source>
        <dbReference type="ARBA" id="ARBA00009539"/>
    </source>
</evidence>
<comment type="pathway">
    <text evidence="1 7">Cofactor biosynthesis; tetrahydrofolate biosynthesis; 5,6,7,8-tetrahydrofolate from 7,8-dihydrofolate: step 1/1.</text>
</comment>
<dbReference type="PANTHER" id="PTHR48069">
    <property type="entry name" value="DIHYDROFOLATE REDUCTASE"/>
    <property type="match status" value="1"/>
</dbReference>
<evidence type="ECO:0000256" key="4">
    <source>
        <dbReference type="ARBA" id="ARBA00022563"/>
    </source>
</evidence>
<evidence type="ECO:0000256" key="7">
    <source>
        <dbReference type="PIRNR" id="PIRNR000194"/>
    </source>
</evidence>
<dbReference type="PRINTS" id="PR00070">
    <property type="entry name" value="DHFR"/>
</dbReference>
<evidence type="ECO:0000259" key="9">
    <source>
        <dbReference type="PROSITE" id="PS51330"/>
    </source>
</evidence>
<dbReference type="PIRSF" id="PIRSF000194">
    <property type="entry name" value="DHFR"/>
    <property type="match status" value="1"/>
</dbReference>
<reference evidence="10 11" key="1">
    <citation type="submission" date="2014-12" db="EMBL/GenBank/DDBJ databases">
        <title>Draft genome sequence of Paenibacillus kamchatkensis strain B-2647.</title>
        <authorList>
            <person name="Karlyshev A.V."/>
            <person name="Kudryashova E.B."/>
        </authorList>
    </citation>
    <scope>NUCLEOTIDE SEQUENCE [LARGE SCALE GENOMIC DNA]</scope>
    <source>
        <strain evidence="10 11">VKM B-2647</strain>
    </source>
</reference>
<evidence type="ECO:0000256" key="5">
    <source>
        <dbReference type="ARBA" id="ARBA00022857"/>
    </source>
</evidence>
<evidence type="ECO:0000256" key="8">
    <source>
        <dbReference type="RuleBase" id="RU004474"/>
    </source>
</evidence>